<evidence type="ECO:0000313" key="2">
    <source>
        <dbReference type="EMBL" id="QEI04829.1"/>
    </source>
</evidence>
<evidence type="ECO:0000313" key="3">
    <source>
        <dbReference type="Proteomes" id="UP000325161"/>
    </source>
</evidence>
<gene>
    <name evidence="2" type="ORF">FXN63_02465</name>
</gene>
<keyword evidence="1" id="KW-0472">Membrane</keyword>
<proteinExistence type="predicted"/>
<protein>
    <submittedName>
        <fullName evidence="2">Uncharacterized protein</fullName>
    </submittedName>
</protein>
<dbReference type="RefSeq" id="WP_148812519.1">
    <property type="nucleotide sequence ID" value="NZ_CP043046.1"/>
</dbReference>
<keyword evidence="3" id="KW-1185">Reference proteome</keyword>
<organism evidence="2 3">
    <name type="scientific">Pigmentiphaga aceris</name>
    <dbReference type="NCBI Taxonomy" id="1940612"/>
    <lineage>
        <taxon>Bacteria</taxon>
        <taxon>Pseudomonadati</taxon>
        <taxon>Pseudomonadota</taxon>
        <taxon>Betaproteobacteria</taxon>
        <taxon>Burkholderiales</taxon>
        <taxon>Alcaligenaceae</taxon>
        <taxon>Pigmentiphaga</taxon>
    </lineage>
</organism>
<keyword evidence="1" id="KW-1133">Transmembrane helix</keyword>
<keyword evidence="1" id="KW-0812">Transmembrane</keyword>
<dbReference type="Proteomes" id="UP000325161">
    <property type="component" value="Chromosome"/>
</dbReference>
<feature type="transmembrane region" description="Helical" evidence="1">
    <location>
        <begin position="20"/>
        <end position="46"/>
    </location>
</feature>
<reference evidence="2 3" key="1">
    <citation type="submission" date="2019-08" db="EMBL/GenBank/DDBJ databases">
        <title>Amphibian skin-associated Pigmentiphaga: genome sequence and occurrence across geography and hosts.</title>
        <authorList>
            <person name="Bletz M.C."/>
            <person name="Bunk B."/>
            <person name="Sproeer C."/>
            <person name="Biwer P."/>
            <person name="Reiter S."/>
            <person name="Rabemananjara F.C.E."/>
            <person name="Schulz S."/>
            <person name="Overmann J."/>
            <person name="Vences M."/>
        </authorList>
    </citation>
    <scope>NUCLEOTIDE SEQUENCE [LARGE SCALE GENOMIC DNA]</scope>
    <source>
        <strain evidence="2 3">Mada1488</strain>
    </source>
</reference>
<dbReference type="KEGG" id="pacr:FXN63_02465"/>
<dbReference type="AlphaFoldDB" id="A0A5C0ARQ8"/>
<name>A0A5C0ARQ8_9BURK</name>
<evidence type="ECO:0000256" key="1">
    <source>
        <dbReference type="SAM" id="Phobius"/>
    </source>
</evidence>
<dbReference type="EMBL" id="CP043046">
    <property type="protein sequence ID" value="QEI04829.1"/>
    <property type="molecule type" value="Genomic_DNA"/>
</dbReference>
<sequence length="76" mass="8575">MLDSNATGALVAWNAELRTVIFACSIILVPSTVTSWFSIGGTPWVVGSAWHHRHAPLLTTIHRRLERLYRFERSSL</sequence>
<accession>A0A5C0ARQ8</accession>